<evidence type="ECO:0000313" key="2">
    <source>
        <dbReference type="Proteomes" id="UP000070319"/>
    </source>
</evidence>
<gene>
    <name evidence="1" type="ORF">HMPREF2531_02160</name>
</gene>
<accession>A0A139LID7</accession>
<dbReference type="EMBL" id="LTDF01000076">
    <property type="protein sequence ID" value="KXT51163.1"/>
    <property type="molecule type" value="Genomic_DNA"/>
</dbReference>
<reference evidence="1 2" key="1">
    <citation type="submission" date="2016-02" db="EMBL/GenBank/DDBJ databases">
        <authorList>
            <person name="Wen L."/>
            <person name="He K."/>
            <person name="Yang H."/>
        </authorList>
    </citation>
    <scope>NUCLEOTIDE SEQUENCE [LARGE SCALE GENOMIC DNA]</scope>
    <source>
        <strain evidence="1 2">KLE1704</strain>
    </source>
</reference>
<evidence type="ECO:0008006" key="3">
    <source>
        <dbReference type="Google" id="ProtNLM"/>
    </source>
</evidence>
<protein>
    <recommendedName>
        <fullName evidence="3">Transposase</fullName>
    </recommendedName>
</protein>
<dbReference type="RefSeq" id="WP_410489074.1">
    <property type="nucleotide sequence ID" value="NZ_KQ968692.1"/>
</dbReference>
<dbReference type="PATRIC" id="fig|329854.7.peg.2202"/>
<evidence type="ECO:0000313" key="1">
    <source>
        <dbReference type="EMBL" id="KXT51163.1"/>
    </source>
</evidence>
<organism evidence="1">
    <name type="scientific">Bacteroides intestinalis</name>
    <dbReference type="NCBI Taxonomy" id="329854"/>
    <lineage>
        <taxon>Bacteria</taxon>
        <taxon>Pseudomonadati</taxon>
        <taxon>Bacteroidota</taxon>
        <taxon>Bacteroidia</taxon>
        <taxon>Bacteroidales</taxon>
        <taxon>Bacteroidaceae</taxon>
        <taxon>Bacteroides</taxon>
    </lineage>
</organism>
<dbReference type="AlphaFoldDB" id="A0A139LID7"/>
<proteinExistence type="predicted"/>
<comment type="caution">
    <text evidence="1">The sequence shown here is derived from an EMBL/GenBank/DDBJ whole genome shotgun (WGS) entry which is preliminary data.</text>
</comment>
<dbReference type="Proteomes" id="UP000070319">
    <property type="component" value="Unassembled WGS sequence"/>
</dbReference>
<sequence>MYSSEDLERFYFQYQTETFSHGESLQSFCVRNKVSYNIFQKWYKDTRKKIVPVQVDGISGTGESSGLSVNSENPVSVSTPSIRIWIDLRAVNDLHLFPKNFLHYGSDAGAEMAAIHHSVISTVKFHGSFVWDFIEIFFKKNL</sequence>
<name>A0A139LID7_9BACE</name>